<evidence type="ECO:0000256" key="4">
    <source>
        <dbReference type="ARBA" id="ARBA00015647"/>
    </source>
</evidence>
<proteinExistence type="inferred from homology"/>
<keyword evidence="5" id="KW-0436">Ligase</keyword>
<dbReference type="HAMAP" id="MF_00158">
    <property type="entry name" value="PanC"/>
    <property type="match status" value="1"/>
</dbReference>
<organism evidence="12 13">
    <name type="scientific">Laccaria amethystina LaAM-08-1</name>
    <dbReference type="NCBI Taxonomy" id="1095629"/>
    <lineage>
        <taxon>Eukaryota</taxon>
        <taxon>Fungi</taxon>
        <taxon>Dikarya</taxon>
        <taxon>Basidiomycota</taxon>
        <taxon>Agaricomycotina</taxon>
        <taxon>Agaricomycetes</taxon>
        <taxon>Agaricomycetidae</taxon>
        <taxon>Agaricales</taxon>
        <taxon>Agaricineae</taxon>
        <taxon>Hydnangiaceae</taxon>
        <taxon>Laccaria</taxon>
    </lineage>
</organism>
<dbReference type="Gene3D" id="3.30.1300.10">
    <property type="entry name" value="Pantoate-beta-alanine ligase, C-terminal domain"/>
    <property type="match status" value="1"/>
</dbReference>
<reference evidence="13" key="2">
    <citation type="submission" date="2015-01" db="EMBL/GenBank/DDBJ databases">
        <title>Evolutionary Origins and Diversification of the Mycorrhizal Mutualists.</title>
        <authorList>
            <consortium name="DOE Joint Genome Institute"/>
            <consortium name="Mycorrhizal Genomics Consortium"/>
            <person name="Kohler A."/>
            <person name="Kuo A."/>
            <person name="Nagy L.G."/>
            <person name="Floudas D."/>
            <person name="Copeland A."/>
            <person name="Barry K.W."/>
            <person name="Cichocki N."/>
            <person name="Veneault-Fourrey C."/>
            <person name="LaButti K."/>
            <person name="Lindquist E.A."/>
            <person name="Lipzen A."/>
            <person name="Lundell T."/>
            <person name="Morin E."/>
            <person name="Murat C."/>
            <person name="Riley R."/>
            <person name="Ohm R."/>
            <person name="Sun H."/>
            <person name="Tunlid A."/>
            <person name="Henrissat B."/>
            <person name="Grigoriev I.V."/>
            <person name="Hibbett D.S."/>
            <person name="Martin F."/>
        </authorList>
    </citation>
    <scope>NUCLEOTIDE SEQUENCE [LARGE SCALE GENOMIC DNA]</scope>
    <source>
        <strain evidence="13">LaAM-08-1</strain>
    </source>
</reference>
<evidence type="ECO:0000256" key="9">
    <source>
        <dbReference type="ARBA" id="ARBA00029902"/>
    </source>
</evidence>
<dbReference type="InterPro" id="IPR014729">
    <property type="entry name" value="Rossmann-like_a/b/a_fold"/>
</dbReference>
<dbReference type="InterPro" id="IPR042176">
    <property type="entry name" value="Pantoate_ligase_C"/>
</dbReference>
<dbReference type="Gene3D" id="3.40.50.620">
    <property type="entry name" value="HUPs"/>
    <property type="match status" value="1"/>
</dbReference>
<name>A0A0C9WS03_9AGAR</name>
<dbReference type="PANTHER" id="PTHR21299:SF1">
    <property type="entry name" value="PANTOATE--BETA-ALANINE LIGASE"/>
    <property type="match status" value="1"/>
</dbReference>
<dbReference type="NCBIfam" id="TIGR00018">
    <property type="entry name" value="panC"/>
    <property type="match status" value="1"/>
</dbReference>
<evidence type="ECO:0000256" key="10">
    <source>
        <dbReference type="ARBA" id="ARBA00032806"/>
    </source>
</evidence>
<evidence type="ECO:0000256" key="1">
    <source>
        <dbReference type="ARBA" id="ARBA00004990"/>
    </source>
</evidence>
<dbReference type="InterPro" id="IPR003721">
    <property type="entry name" value="Pantoate_ligase"/>
</dbReference>
<keyword evidence="7" id="KW-0547">Nucleotide-binding</keyword>
<gene>
    <name evidence="12" type="ORF">K443DRAFT_6856</name>
</gene>
<dbReference type="STRING" id="1095629.A0A0C9WS03"/>
<accession>A0A0C9WS03</accession>
<dbReference type="GO" id="GO:0004592">
    <property type="term" value="F:pantoate-beta-alanine ligase activity"/>
    <property type="evidence" value="ECO:0007669"/>
    <property type="project" value="UniProtKB-EC"/>
</dbReference>
<dbReference type="HOGENOM" id="CLU_047148_1_0_1"/>
<evidence type="ECO:0000313" key="12">
    <source>
        <dbReference type="EMBL" id="KIK01465.1"/>
    </source>
</evidence>
<evidence type="ECO:0000256" key="8">
    <source>
        <dbReference type="ARBA" id="ARBA00022840"/>
    </source>
</evidence>
<evidence type="ECO:0000256" key="7">
    <source>
        <dbReference type="ARBA" id="ARBA00022741"/>
    </source>
</evidence>
<evidence type="ECO:0000313" key="13">
    <source>
        <dbReference type="Proteomes" id="UP000054477"/>
    </source>
</evidence>
<keyword evidence="8" id="KW-0067">ATP-binding</keyword>
<dbReference type="FunFam" id="3.40.50.620:FF:000013">
    <property type="entry name" value="Pantothenate synthetase"/>
    <property type="match status" value="1"/>
</dbReference>
<dbReference type="AlphaFoldDB" id="A0A0C9WS03"/>
<dbReference type="UniPathway" id="UPA00028">
    <property type="reaction ID" value="UER00005"/>
</dbReference>
<evidence type="ECO:0000256" key="6">
    <source>
        <dbReference type="ARBA" id="ARBA00022655"/>
    </source>
</evidence>
<dbReference type="PANTHER" id="PTHR21299">
    <property type="entry name" value="CYTIDYLATE KINASE/PANTOATE-BETA-ALANINE LIGASE"/>
    <property type="match status" value="1"/>
</dbReference>
<protein>
    <recommendedName>
        <fullName evidence="4">Pantoate--beta-alanine ligase</fullName>
        <ecNumber evidence="3">6.3.2.1</ecNumber>
    </recommendedName>
    <alternativeName>
        <fullName evidence="10">Pantoate-activating enzyme</fullName>
    </alternativeName>
    <alternativeName>
        <fullName evidence="9">Pantothenate synthetase</fullName>
    </alternativeName>
</protein>
<dbReference type="CDD" id="cd00560">
    <property type="entry name" value="PanC"/>
    <property type="match status" value="1"/>
</dbReference>
<comment type="similarity">
    <text evidence="2">Belongs to the pantothenate synthetase family.</text>
</comment>
<dbReference type="OrthoDB" id="2020436at2759"/>
<dbReference type="EC" id="6.3.2.1" evidence="3"/>
<evidence type="ECO:0000256" key="5">
    <source>
        <dbReference type="ARBA" id="ARBA00022598"/>
    </source>
</evidence>
<keyword evidence="13" id="KW-1185">Reference proteome</keyword>
<sequence>MLPSVLRLSRSPITLLARRQMSMAAPSITIPIFTTISSYRAWRKQAFEEGKSVGYVPTMGALHEGHLSLVRRSLADNDLTVVSIFVNPAQFAPHEDLATYPRTLTKDLQFLEAQNVKTTSIITRTPSAVFLPNVTEVYPSGIVQDVAEQKGTFIEVKGYSHQMEGTSRPTFFRGVATIVTKLFNVIQPTNAYFGQKDIQQALLLKRLCRDLLMSHPDEDHLHIIPTARDESDGLALSSRNAYLAPDGRKVAPTLHQALQAAHRAWQDGLTKEECVRAGITLVEAAKKQAISDGMAVDLRLDYLELNDAATFDVLDAHQTKADSGLVILSGALYVDQTRLIDNILLEK</sequence>
<dbReference type="EMBL" id="KN838606">
    <property type="protein sequence ID" value="KIK01465.1"/>
    <property type="molecule type" value="Genomic_DNA"/>
</dbReference>
<comment type="catalytic activity">
    <reaction evidence="11">
        <text>(R)-pantoate + beta-alanine + ATP = (R)-pantothenate + AMP + diphosphate + H(+)</text>
        <dbReference type="Rhea" id="RHEA:10912"/>
        <dbReference type="ChEBI" id="CHEBI:15378"/>
        <dbReference type="ChEBI" id="CHEBI:15980"/>
        <dbReference type="ChEBI" id="CHEBI:29032"/>
        <dbReference type="ChEBI" id="CHEBI:30616"/>
        <dbReference type="ChEBI" id="CHEBI:33019"/>
        <dbReference type="ChEBI" id="CHEBI:57966"/>
        <dbReference type="ChEBI" id="CHEBI:456215"/>
        <dbReference type="EC" id="6.3.2.1"/>
    </reaction>
</comment>
<evidence type="ECO:0000256" key="11">
    <source>
        <dbReference type="ARBA" id="ARBA00048258"/>
    </source>
</evidence>
<dbReference type="GO" id="GO:0005524">
    <property type="term" value="F:ATP binding"/>
    <property type="evidence" value="ECO:0007669"/>
    <property type="project" value="UniProtKB-KW"/>
</dbReference>
<evidence type="ECO:0000256" key="3">
    <source>
        <dbReference type="ARBA" id="ARBA00012219"/>
    </source>
</evidence>
<keyword evidence="6" id="KW-0566">Pantothenate biosynthesis</keyword>
<dbReference type="Pfam" id="PF02569">
    <property type="entry name" value="Pantoate_ligase"/>
    <property type="match status" value="1"/>
</dbReference>
<dbReference type="GO" id="GO:0015940">
    <property type="term" value="P:pantothenate biosynthetic process"/>
    <property type="evidence" value="ECO:0007669"/>
    <property type="project" value="UniProtKB-UniPathway"/>
</dbReference>
<evidence type="ECO:0000256" key="2">
    <source>
        <dbReference type="ARBA" id="ARBA00009256"/>
    </source>
</evidence>
<dbReference type="SUPFAM" id="SSF52374">
    <property type="entry name" value="Nucleotidylyl transferase"/>
    <property type="match status" value="1"/>
</dbReference>
<comment type="pathway">
    <text evidence="1">Cofactor biosynthesis; (R)-pantothenate biosynthesis; (R)-pantothenate from (R)-pantoate and beta-alanine: step 1/1.</text>
</comment>
<reference evidence="12 13" key="1">
    <citation type="submission" date="2014-04" db="EMBL/GenBank/DDBJ databases">
        <authorList>
            <consortium name="DOE Joint Genome Institute"/>
            <person name="Kuo A."/>
            <person name="Kohler A."/>
            <person name="Nagy L.G."/>
            <person name="Floudas D."/>
            <person name="Copeland A."/>
            <person name="Barry K.W."/>
            <person name="Cichocki N."/>
            <person name="Veneault-Fourrey C."/>
            <person name="LaButti K."/>
            <person name="Lindquist E.A."/>
            <person name="Lipzen A."/>
            <person name="Lundell T."/>
            <person name="Morin E."/>
            <person name="Murat C."/>
            <person name="Sun H."/>
            <person name="Tunlid A."/>
            <person name="Henrissat B."/>
            <person name="Grigoriev I.V."/>
            <person name="Hibbett D.S."/>
            <person name="Martin F."/>
            <person name="Nordberg H.P."/>
            <person name="Cantor M.N."/>
            <person name="Hua S.X."/>
        </authorList>
    </citation>
    <scope>NUCLEOTIDE SEQUENCE [LARGE SCALE GENOMIC DNA]</scope>
    <source>
        <strain evidence="12 13">LaAM-08-1</strain>
    </source>
</reference>
<dbReference type="Proteomes" id="UP000054477">
    <property type="component" value="Unassembled WGS sequence"/>
</dbReference>